<feature type="compositionally biased region" description="Polar residues" evidence="10">
    <location>
        <begin position="148"/>
        <end position="176"/>
    </location>
</feature>
<evidence type="ECO:0000256" key="7">
    <source>
        <dbReference type="ARBA" id="ARBA00023242"/>
    </source>
</evidence>
<dbReference type="KEGG" id="pcad:102981640"/>
<keyword evidence="7" id="KW-0539">Nucleus</keyword>
<dbReference type="SUPFAM" id="SSF47769">
    <property type="entry name" value="SAM/Pointed domain"/>
    <property type="match status" value="1"/>
</dbReference>
<feature type="region of interest" description="Disordered" evidence="10">
    <location>
        <begin position="123"/>
        <end position="176"/>
    </location>
</feature>
<dbReference type="CTD" id="6322"/>
<evidence type="ECO:0000313" key="13">
    <source>
        <dbReference type="RefSeq" id="XP_007105927.1"/>
    </source>
</evidence>
<dbReference type="OrthoDB" id="5912862at2759"/>
<dbReference type="CDD" id="cd09578">
    <property type="entry name" value="SAM_Scm"/>
    <property type="match status" value="1"/>
</dbReference>
<keyword evidence="6" id="KW-0804">Transcription</keyword>
<evidence type="ECO:0000256" key="2">
    <source>
        <dbReference type="ARBA" id="ARBA00008469"/>
    </source>
</evidence>
<dbReference type="PANTHER" id="PTHR47305">
    <property type="entry name" value="BEN DOMAIN-CONTAINING PROTEIN 2"/>
    <property type="match status" value="1"/>
</dbReference>
<evidence type="ECO:0000259" key="11">
    <source>
        <dbReference type="SMART" id="SM00454"/>
    </source>
</evidence>
<dbReference type="InterPro" id="IPR013761">
    <property type="entry name" value="SAM/pointed_sf"/>
</dbReference>
<evidence type="ECO:0000256" key="3">
    <source>
        <dbReference type="ARBA" id="ARBA00022491"/>
    </source>
</evidence>
<dbReference type="SMART" id="SM00454">
    <property type="entry name" value="SAM"/>
    <property type="match status" value="1"/>
</dbReference>
<keyword evidence="12" id="KW-1185">Reference proteome</keyword>
<comment type="similarity">
    <text evidence="2">Belongs to the SCM family.</text>
</comment>
<dbReference type="Pfam" id="PF00536">
    <property type="entry name" value="SAM_1"/>
    <property type="match status" value="1"/>
</dbReference>
<reference evidence="13" key="1">
    <citation type="submission" date="2025-08" db="UniProtKB">
        <authorList>
            <consortium name="RefSeq"/>
        </authorList>
    </citation>
    <scope>IDENTIFICATION</scope>
    <source>
        <tissue evidence="13">Muscle</tissue>
    </source>
</reference>
<dbReference type="GO" id="GO:0005634">
    <property type="term" value="C:nucleus"/>
    <property type="evidence" value="ECO:0007669"/>
    <property type="project" value="UniProtKB-SubCell"/>
</dbReference>
<dbReference type="InParanoid" id="A0A2Y9ENV2"/>
<dbReference type="FunCoup" id="A0A2Y9ENV2">
    <property type="interactions" value="75"/>
</dbReference>
<accession>A0A2Y9ENV2</accession>
<dbReference type="GeneID" id="102981640"/>
<evidence type="ECO:0000256" key="9">
    <source>
        <dbReference type="ARBA" id="ARBA00040639"/>
    </source>
</evidence>
<organism evidence="12 13">
    <name type="scientific">Physeter macrocephalus</name>
    <name type="common">Sperm whale</name>
    <name type="synonym">Physeter catodon</name>
    <dbReference type="NCBI Taxonomy" id="9755"/>
    <lineage>
        <taxon>Eukaryota</taxon>
        <taxon>Metazoa</taxon>
        <taxon>Chordata</taxon>
        <taxon>Craniata</taxon>
        <taxon>Vertebrata</taxon>
        <taxon>Euteleostomi</taxon>
        <taxon>Mammalia</taxon>
        <taxon>Eutheria</taxon>
        <taxon>Laurasiatheria</taxon>
        <taxon>Artiodactyla</taxon>
        <taxon>Whippomorpha</taxon>
        <taxon>Cetacea</taxon>
        <taxon>Odontoceti</taxon>
        <taxon>Physeteridae</taxon>
        <taxon>Physeter</taxon>
    </lineage>
</organism>
<evidence type="ECO:0000256" key="4">
    <source>
        <dbReference type="ARBA" id="ARBA00022553"/>
    </source>
</evidence>
<dbReference type="InterPro" id="IPR047531">
    <property type="entry name" value="SAM_Scm-like"/>
</dbReference>
<evidence type="ECO:0000256" key="10">
    <source>
        <dbReference type="SAM" id="MobiDB-lite"/>
    </source>
</evidence>
<dbReference type="InterPro" id="IPR001660">
    <property type="entry name" value="SAM"/>
</dbReference>
<sequence length="366" mass="41391">MSSCSSEIDVIRTRIPAYDDDNTVLYAYEPNTAYFNNQASVMSNTSYNEEQQKTVLDVLTHCQVIYDAIQNLDKKFDVIHGKVTKIHRFCVKSLWQNRKPLGYAYKNYSYLLSRKIRYQKMRKKEPSSPFSYPESYSPTVPVRRPENDSQSDPVGTSFQSRASPKQEPGLSQSPKLPSVFTHSYQQYYGPKCPMQGSSSMPCFHSPAAHSTCSHCLATPSAAAEPATMLTQGERSPAHNPDMMVYPASLENSRFSHAGSPLYNPTSYSPTSPVRNDPGDFTRTFPDDPSTWSVDEVILFLEHVDPQMSSVLPRLFRQHDIDGKALLLLKSDMMMKYMGLKLGTAVKLCHYIERLTKDGYFGFKCVD</sequence>
<dbReference type="Proteomes" id="UP000248484">
    <property type="component" value="Chromosome 21"/>
</dbReference>
<dbReference type="RefSeq" id="XP_007105927.1">
    <property type="nucleotide sequence ID" value="XM_007105865.4"/>
</dbReference>
<dbReference type="PANTHER" id="PTHR47305:SF2">
    <property type="entry name" value="SAM DOMAIN-CONTAINING PROTEIN"/>
    <property type="match status" value="1"/>
</dbReference>
<evidence type="ECO:0000256" key="6">
    <source>
        <dbReference type="ARBA" id="ARBA00023163"/>
    </source>
</evidence>
<protein>
    <recommendedName>
        <fullName evidence="9">Sex comb on midleg-like protein 1</fullName>
    </recommendedName>
</protein>
<keyword evidence="5" id="KW-0805">Transcription regulation</keyword>
<keyword evidence="4" id="KW-0597">Phosphoprotein</keyword>
<proteinExistence type="inferred from homology"/>
<comment type="function">
    <text evidence="8">Putative Polycomb group (PcG) protein. PcG proteins act by forming multiprotein complexes, which are required to maintain the transcriptionally repressive state of homeotic genes throughout development. May be involved in spermatogenesis during sexual maturation.</text>
</comment>
<feature type="domain" description="SAM" evidence="11">
    <location>
        <begin position="288"/>
        <end position="357"/>
    </location>
</feature>
<feature type="compositionally biased region" description="Low complexity" evidence="10">
    <location>
        <begin position="127"/>
        <end position="138"/>
    </location>
</feature>
<evidence type="ECO:0000256" key="1">
    <source>
        <dbReference type="ARBA" id="ARBA00004123"/>
    </source>
</evidence>
<dbReference type="Gene3D" id="1.10.150.50">
    <property type="entry name" value="Transcription Factor, Ets-1"/>
    <property type="match status" value="1"/>
</dbReference>
<name>A0A2Y9ENV2_PHYMC</name>
<keyword evidence="3" id="KW-0678">Repressor</keyword>
<gene>
    <name evidence="13" type="primary">SCML1</name>
</gene>
<evidence type="ECO:0000256" key="8">
    <source>
        <dbReference type="ARBA" id="ARBA00037060"/>
    </source>
</evidence>
<dbReference type="STRING" id="9755.ENSPCTP00005007877"/>
<dbReference type="AlphaFoldDB" id="A0A2Y9ENV2"/>
<comment type="subcellular location">
    <subcellularLocation>
        <location evidence="1">Nucleus</location>
    </subcellularLocation>
</comment>
<evidence type="ECO:0000256" key="5">
    <source>
        <dbReference type="ARBA" id="ARBA00023015"/>
    </source>
</evidence>
<evidence type="ECO:0000313" key="12">
    <source>
        <dbReference type="Proteomes" id="UP000248484"/>
    </source>
</evidence>